<gene>
    <name evidence="2" type="ORF">F0475_09660</name>
</gene>
<name>A0A7C9LEA0_9BACT</name>
<dbReference type="RefSeq" id="WP_155716436.1">
    <property type="nucleotide sequence ID" value="NZ_VVIQ01000011.1"/>
</dbReference>
<comment type="caution">
    <text evidence="2">The sequence shown here is derived from an EMBL/GenBank/DDBJ whole genome shotgun (WGS) entry which is preliminary data.</text>
</comment>
<feature type="signal peptide" evidence="1">
    <location>
        <begin position="1"/>
        <end position="29"/>
    </location>
</feature>
<dbReference type="Proteomes" id="UP000482295">
    <property type="component" value="Unassembled WGS sequence"/>
</dbReference>
<dbReference type="Pfam" id="PF11777">
    <property type="entry name" value="DUF3316"/>
    <property type="match status" value="1"/>
</dbReference>
<evidence type="ECO:0000313" key="3">
    <source>
        <dbReference type="Proteomes" id="UP000482295"/>
    </source>
</evidence>
<feature type="chain" id="PRO_5028935651" evidence="1">
    <location>
        <begin position="30"/>
        <end position="280"/>
    </location>
</feature>
<sequence>MPMKLKTLFLRKTNFFITFLLLSSATLQAQDTLYNNKVISNAQMLGIGTANVLDTYLSQEKYNGTELRYISHTVRENGSRVSRELIHQAQLLYAHNRRDYNNELGGYYNFQYNWQYVINKWTIGNGDLRLKAGGGIDTRLGILYNTSNANNPAQAYGQLNIAPNVTADYHFHLWEKPFCLRYELQIPLIGLAFSPNYGQSYYEIFTQGNYDHNLVFTTPINAPSLRQMVTIDFTLHHTTLRLGYLGDYQQAKMNGLRQHTWSNLFVLGIVRTFSIYKILP</sequence>
<keyword evidence="3" id="KW-1185">Reference proteome</keyword>
<protein>
    <submittedName>
        <fullName evidence="2">DUF3316 domain-containing protein</fullName>
    </submittedName>
</protein>
<proteinExistence type="predicted"/>
<reference evidence="2 3" key="1">
    <citation type="submission" date="2019-09" db="EMBL/GenBank/DDBJ databases">
        <title>Prevotella A2879 sp. nov., isolated from an abscess of a patient.</title>
        <authorList>
            <person name="Buhl M."/>
            <person name="Oberhettinger P."/>
        </authorList>
    </citation>
    <scope>NUCLEOTIDE SEQUENCE [LARGE SCALE GENOMIC DNA]</scope>
    <source>
        <strain evidence="2 3">A2879</strain>
    </source>
</reference>
<accession>A0A7C9LEA0</accession>
<evidence type="ECO:0000313" key="2">
    <source>
        <dbReference type="EMBL" id="MUL28557.1"/>
    </source>
</evidence>
<dbReference type="EMBL" id="VVIQ01000011">
    <property type="protein sequence ID" value="MUL28557.1"/>
    <property type="molecule type" value="Genomic_DNA"/>
</dbReference>
<dbReference type="InterPro" id="IPR016879">
    <property type="entry name" value="UCP028299"/>
</dbReference>
<organism evidence="2 3">
    <name type="scientific">Prevotella vespertina</name>
    <dbReference type="NCBI Taxonomy" id="2608404"/>
    <lineage>
        <taxon>Bacteria</taxon>
        <taxon>Pseudomonadati</taxon>
        <taxon>Bacteroidota</taxon>
        <taxon>Bacteroidia</taxon>
        <taxon>Bacteroidales</taxon>
        <taxon>Prevotellaceae</taxon>
        <taxon>Prevotella</taxon>
    </lineage>
</organism>
<evidence type="ECO:0000256" key="1">
    <source>
        <dbReference type="SAM" id="SignalP"/>
    </source>
</evidence>
<dbReference type="AlphaFoldDB" id="A0A7C9LEA0"/>
<keyword evidence="1" id="KW-0732">Signal</keyword>